<evidence type="ECO:0000313" key="6">
    <source>
        <dbReference type="EMBL" id="MDV2077449.1"/>
    </source>
</evidence>
<comment type="similarity">
    <text evidence="4">Belongs to the alanine racemase family.</text>
</comment>
<dbReference type="Pfam" id="PF01168">
    <property type="entry name" value="Ala_racemase_N"/>
    <property type="match status" value="1"/>
</dbReference>
<reference evidence="6 7" key="1">
    <citation type="submission" date="2023-10" db="EMBL/GenBank/DDBJ databases">
        <title>Characteristics and mechanism of a salt-tolerant marine origin heterotrophic nitrifying- aerobic denitrifying bacteria Marinobacter xestospongiae HN1.</title>
        <authorList>
            <person name="Qi R."/>
        </authorList>
    </citation>
    <scope>NUCLEOTIDE SEQUENCE [LARGE SCALE GENOMIC DNA]</scope>
    <source>
        <strain evidence="6 7">HN1</strain>
    </source>
</reference>
<dbReference type="SUPFAM" id="SSF50621">
    <property type="entry name" value="Alanine racemase C-terminal domain-like"/>
    <property type="match status" value="1"/>
</dbReference>
<comment type="catalytic activity">
    <reaction evidence="4">
        <text>L-alanine = D-alanine</text>
        <dbReference type="Rhea" id="RHEA:20249"/>
        <dbReference type="ChEBI" id="CHEBI:57416"/>
        <dbReference type="ChEBI" id="CHEBI:57972"/>
        <dbReference type="EC" id="5.1.1.1"/>
    </reaction>
</comment>
<comment type="caution">
    <text evidence="6">The sequence shown here is derived from an EMBL/GenBank/DDBJ whole genome shotgun (WGS) entry which is preliminary data.</text>
</comment>
<feature type="modified residue" description="N6-(pyridoxal phosphate)lysine" evidence="4">
    <location>
        <position position="35"/>
    </location>
</feature>
<dbReference type="PANTHER" id="PTHR30511">
    <property type="entry name" value="ALANINE RACEMASE"/>
    <property type="match status" value="1"/>
</dbReference>
<comment type="cofactor">
    <cofactor evidence="1 4">
        <name>pyridoxal 5'-phosphate</name>
        <dbReference type="ChEBI" id="CHEBI:597326"/>
    </cofactor>
</comment>
<feature type="active site" description="Proton acceptor; specific for L-alanine" evidence="4">
    <location>
        <position position="257"/>
    </location>
</feature>
<comment type="function">
    <text evidence="4">Catalyzes the interconversion of L-alanine and D-alanine. May also act on other amino acids.</text>
</comment>
<dbReference type="Gene3D" id="3.20.20.10">
    <property type="entry name" value="Alanine racemase"/>
    <property type="match status" value="1"/>
</dbReference>
<accession>A0ABU3VT53</accession>
<sequence length="368" mass="39323">MPRPTVARVDLDALRHNYREASRLAGHARAMAVVKADGYGHGIAAVAKALAGEVERFAVACLEEALAIREAGLGQTVVLLQGVHAVEDVATCVRLGLEPVIHCERQLDWLAAGNEVPAFWIKVNSGMNRLGFRAAELPAVMASVRALTDAGRGAFLGFVTHFAAADDPDRKTTESQTRYFQDAVAPWPEALLSVGNSAAHFRVDQPLFDWSRPGIMLYGASPMAERCGAELGLKPVMTLESELTAVRWLNPGDTVGYGETWRAEQPTRMGIVAVGYGDGYPRHAGTGTPAAINGQRVRLIGRVSMDMLAVDLTGAPNASPGDRVELWGAEVPVDEVARHAGTIGYELLTGVTARVPRIYSGAEPDTGH</sequence>
<dbReference type="CDD" id="cd06827">
    <property type="entry name" value="PLPDE_III_AR_proteobact"/>
    <property type="match status" value="1"/>
</dbReference>
<feature type="domain" description="Alanine racemase C-terminal" evidence="5">
    <location>
        <begin position="236"/>
        <end position="360"/>
    </location>
</feature>
<dbReference type="PANTHER" id="PTHR30511:SF0">
    <property type="entry name" value="ALANINE RACEMASE, CATABOLIC-RELATED"/>
    <property type="match status" value="1"/>
</dbReference>
<comment type="pathway">
    <text evidence="4">Amino-acid biosynthesis; D-alanine biosynthesis; D-alanine from L-alanine: step 1/1.</text>
</comment>
<feature type="active site" description="Proton acceptor; specific for D-alanine" evidence="4">
    <location>
        <position position="35"/>
    </location>
</feature>
<dbReference type="PROSITE" id="PS00395">
    <property type="entry name" value="ALANINE_RACEMASE"/>
    <property type="match status" value="1"/>
</dbReference>
<keyword evidence="3 4" id="KW-0413">Isomerase</keyword>
<dbReference type="InterPro" id="IPR009006">
    <property type="entry name" value="Ala_racemase/Decarboxylase_C"/>
</dbReference>
<keyword evidence="7" id="KW-1185">Reference proteome</keyword>
<dbReference type="InterPro" id="IPR020622">
    <property type="entry name" value="Ala_racemase_pyridoxalP-BS"/>
</dbReference>
<dbReference type="InterPro" id="IPR029066">
    <property type="entry name" value="PLP-binding_barrel"/>
</dbReference>
<organism evidence="6 7">
    <name type="scientific">Marinobacter xestospongiae</name>
    <dbReference type="NCBI Taxonomy" id="994319"/>
    <lineage>
        <taxon>Bacteria</taxon>
        <taxon>Pseudomonadati</taxon>
        <taxon>Pseudomonadota</taxon>
        <taxon>Gammaproteobacteria</taxon>
        <taxon>Pseudomonadales</taxon>
        <taxon>Marinobacteraceae</taxon>
        <taxon>Marinobacter</taxon>
    </lineage>
</organism>
<keyword evidence="2 4" id="KW-0663">Pyridoxal phosphate</keyword>
<evidence type="ECO:0000256" key="2">
    <source>
        <dbReference type="ARBA" id="ARBA00022898"/>
    </source>
</evidence>
<dbReference type="InterPro" id="IPR000821">
    <property type="entry name" value="Ala_racemase"/>
</dbReference>
<feature type="binding site" evidence="4">
    <location>
        <position position="129"/>
    </location>
    <ligand>
        <name>substrate</name>
    </ligand>
</feature>
<dbReference type="Proteomes" id="UP001269819">
    <property type="component" value="Unassembled WGS sequence"/>
</dbReference>
<dbReference type="PRINTS" id="PR00992">
    <property type="entry name" value="ALARACEMASE"/>
</dbReference>
<dbReference type="NCBIfam" id="TIGR00492">
    <property type="entry name" value="alr"/>
    <property type="match status" value="1"/>
</dbReference>
<dbReference type="GO" id="GO:0008784">
    <property type="term" value="F:alanine racemase activity"/>
    <property type="evidence" value="ECO:0007669"/>
    <property type="project" value="UniProtKB-EC"/>
</dbReference>
<dbReference type="Pfam" id="PF00842">
    <property type="entry name" value="Ala_racemase_C"/>
    <property type="match status" value="1"/>
</dbReference>
<evidence type="ECO:0000256" key="4">
    <source>
        <dbReference type="HAMAP-Rule" id="MF_01201"/>
    </source>
</evidence>
<name>A0ABU3VT53_9GAMM</name>
<dbReference type="EC" id="5.1.1.1" evidence="4"/>
<feature type="binding site" evidence="4">
    <location>
        <position position="305"/>
    </location>
    <ligand>
        <name>substrate</name>
    </ligand>
</feature>
<protein>
    <recommendedName>
        <fullName evidence="4">Alanine racemase</fullName>
        <ecNumber evidence="4">5.1.1.1</ecNumber>
    </recommendedName>
</protein>
<dbReference type="HAMAP" id="MF_01201">
    <property type="entry name" value="Ala_racemase"/>
    <property type="match status" value="1"/>
</dbReference>
<dbReference type="SMART" id="SM01005">
    <property type="entry name" value="Ala_racemase_C"/>
    <property type="match status" value="1"/>
</dbReference>
<evidence type="ECO:0000259" key="5">
    <source>
        <dbReference type="SMART" id="SM01005"/>
    </source>
</evidence>
<evidence type="ECO:0000256" key="1">
    <source>
        <dbReference type="ARBA" id="ARBA00001933"/>
    </source>
</evidence>
<gene>
    <name evidence="6" type="primary">alr</name>
    <name evidence="6" type="ORF">RYS15_02085</name>
</gene>
<dbReference type="EMBL" id="JAWIIJ010000001">
    <property type="protein sequence ID" value="MDV2077449.1"/>
    <property type="molecule type" value="Genomic_DNA"/>
</dbReference>
<dbReference type="InterPro" id="IPR011079">
    <property type="entry name" value="Ala_racemase_C"/>
</dbReference>
<dbReference type="SUPFAM" id="SSF51419">
    <property type="entry name" value="PLP-binding barrel"/>
    <property type="match status" value="1"/>
</dbReference>
<dbReference type="RefSeq" id="WP_316972408.1">
    <property type="nucleotide sequence ID" value="NZ_JAWIIJ010000001.1"/>
</dbReference>
<proteinExistence type="inferred from homology"/>
<dbReference type="Gene3D" id="2.40.37.10">
    <property type="entry name" value="Lyase, Ornithine Decarboxylase, Chain A, domain 1"/>
    <property type="match status" value="1"/>
</dbReference>
<dbReference type="InterPro" id="IPR001608">
    <property type="entry name" value="Ala_racemase_N"/>
</dbReference>
<evidence type="ECO:0000256" key="3">
    <source>
        <dbReference type="ARBA" id="ARBA00023235"/>
    </source>
</evidence>
<evidence type="ECO:0000313" key="7">
    <source>
        <dbReference type="Proteomes" id="UP001269819"/>
    </source>
</evidence>